<sequence>MLTTISEGIKGHFVFIDTGRGTVILIDPPTGPKPTRSSQIVSLLLKPPFLTS</sequence>
<dbReference type="KEGG" id="cdet:87943901"/>
<organism evidence="1 2">
    <name type="scientific">Colletotrichum destructivum</name>
    <dbReference type="NCBI Taxonomy" id="34406"/>
    <lineage>
        <taxon>Eukaryota</taxon>
        <taxon>Fungi</taxon>
        <taxon>Dikarya</taxon>
        <taxon>Ascomycota</taxon>
        <taxon>Pezizomycotina</taxon>
        <taxon>Sordariomycetes</taxon>
        <taxon>Hypocreomycetidae</taxon>
        <taxon>Glomerellales</taxon>
        <taxon>Glomerellaceae</taxon>
        <taxon>Colletotrichum</taxon>
        <taxon>Colletotrichum destructivum species complex</taxon>
    </lineage>
</organism>
<dbReference type="EMBL" id="CP137308">
    <property type="protein sequence ID" value="WQF82384.1"/>
    <property type="molecule type" value="Genomic_DNA"/>
</dbReference>
<accession>A0AAX4IGB6</accession>
<dbReference type="GeneID" id="87943901"/>
<evidence type="ECO:0000313" key="2">
    <source>
        <dbReference type="Proteomes" id="UP001322277"/>
    </source>
</evidence>
<dbReference type="Proteomes" id="UP001322277">
    <property type="component" value="Chromosome 4"/>
</dbReference>
<protein>
    <recommendedName>
        <fullName evidence="3">MBL fold metallo-hydrolase</fullName>
    </recommendedName>
</protein>
<name>A0AAX4IGB6_9PEZI</name>
<proteinExistence type="predicted"/>
<dbReference type="AlphaFoldDB" id="A0AAX4IGB6"/>
<evidence type="ECO:0000313" key="1">
    <source>
        <dbReference type="EMBL" id="WQF82384.1"/>
    </source>
</evidence>
<reference evidence="2" key="1">
    <citation type="journal article" date="2023" name="bioRxiv">
        <title>Complete genome of the Medicago anthracnose fungus, Colletotrichum destructivum, reveals a mini-chromosome-like region within a core chromosome.</title>
        <authorList>
            <person name="Lapalu N."/>
            <person name="Simon A."/>
            <person name="Lu A."/>
            <person name="Plaumann P.-L."/>
            <person name="Amselem J."/>
            <person name="Pigne S."/>
            <person name="Auger A."/>
            <person name="Koch C."/>
            <person name="Dallery J.-F."/>
            <person name="O'Connell R.J."/>
        </authorList>
    </citation>
    <scope>NUCLEOTIDE SEQUENCE [LARGE SCALE GENOMIC DNA]</scope>
    <source>
        <strain evidence="2">CBS 520.97</strain>
    </source>
</reference>
<gene>
    <name evidence="1" type="ORF">CDEST_07398</name>
</gene>
<evidence type="ECO:0008006" key="3">
    <source>
        <dbReference type="Google" id="ProtNLM"/>
    </source>
</evidence>
<keyword evidence="2" id="KW-1185">Reference proteome</keyword>
<dbReference type="RefSeq" id="XP_062779608.1">
    <property type="nucleotide sequence ID" value="XM_062923557.1"/>
</dbReference>